<dbReference type="Proteomes" id="UP001371305">
    <property type="component" value="Unassembled WGS sequence"/>
</dbReference>
<gene>
    <name evidence="3" type="ORF">WKV53_07460</name>
</gene>
<keyword evidence="4" id="KW-1185">Reference proteome</keyword>
<evidence type="ECO:0000313" key="4">
    <source>
        <dbReference type="Proteomes" id="UP001371305"/>
    </source>
</evidence>
<dbReference type="Gene3D" id="3.40.710.10">
    <property type="entry name" value="DD-peptidase/beta-lactamase superfamily"/>
    <property type="match status" value="1"/>
</dbReference>
<dbReference type="RefSeq" id="WP_341403810.1">
    <property type="nucleotide sequence ID" value="NZ_JBBUKT010000002.1"/>
</dbReference>
<dbReference type="EC" id="3.1.1.103" evidence="3"/>
<dbReference type="InterPro" id="IPR012338">
    <property type="entry name" value="Beta-lactam/transpept-like"/>
</dbReference>
<feature type="chain" id="PRO_5046748827" evidence="1">
    <location>
        <begin position="28"/>
        <end position="376"/>
    </location>
</feature>
<dbReference type="PANTHER" id="PTHR46825">
    <property type="entry name" value="D-ALANYL-D-ALANINE-CARBOXYPEPTIDASE/ENDOPEPTIDASE AMPH"/>
    <property type="match status" value="1"/>
</dbReference>
<evidence type="ECO:0000256" key="1">
    <source>
        <dbReference type="SAM" id="SignalP"/>
    </source>
</evidence>
<name>A0ABU9AT49_9BACT</name>
<feature type="domain" description="Beta-lactamase-related" evidence="2">
    <location>
        <begin position="42"/>
        <end position="354"/>
    </location>
</feature>
<comment type="caution">
    <text evidence="3">The sequence shown here is derived from an EMBL/GenBank/DDBJ whole genome shotgun (WGS) entry which is preliminary data.</text>
</comment>
<dbReference type="GO" id="GO:0016787">
    <property type="term" value="F:hydrolase activity"/>
    <property type="evidence" value="ECO:0007669"/>
    <property type="project" value="UniProtKB-KW"/>
</dbReference>
<feature type="signal peptide" evidence="1">
    <location>
        <begin position="1"/>
        <end position="27"/>
    </location>
</feature>
<proteinExistence type="predicted"/>
<dbReference type="PANTHER" id="PTHR46825:SF7">
    <property type="entry name" value="D-ALANYL-D-ALANINE CARBOXYPEPTIDASE"/>
    <property type="match status" value="1"/>
</dbReference>
<dbReference type="PROSITE" id="PS51318">
    <property type="entry name" value="TAT"/>
    <property type="match status" value="1"/>
</dbReference>
<protein>
    <submittedName>
        <fullName evidence="3">Serine hydrolase domain-containing protein</fullName>
        <ecNumber evidence="3">3.1.1.103</ecNumber>
    </submittedName>
</protein>
<dbReference type="InterPro" id="IPR001466">
    <property type="entry name" value="Beta-lactam-related"/>
</dbReference>
<reference evidence="3 4" key="1">
    <citation type="submission" date="2024-04" db="EMBL/GenBank/DDBJ databases">
        <title>Luteolibacter sp. isolated from soil.</title>
        <authorList>
            <person name="An J."/>
        </authorList>
    </citation>
    <scope>NUCLEOTIDE SEQUENCE [LARGE SCALE GENOMIC DNA]</scope>
    <source>
        <strain evidence="3 4">Y139</strain>
    </source>
</reference>
<sequence length="376" mass="41339">MPPIDRRNCLKRLAFTLPALAFPRAWAVPTLDPAGKEAEAIEALAQKFMKEFSVPGLSVAFAHQGKMVFRGAYGFADETSQEKLTPEHTFRIASVSKPLTSVAIYGLIEQGKLKPDAKVFVPDGLLAVDGGKKLPPKVGDVTVHHLLTHTAGGWGNDRDDPMFQHPELGHADLIARTVRDHPLQNDPGTSYAYSNFGYCVLGRIVEKLTGKPYDQHVRETVLERCDIHTMKIAGNTLAERGADEVVYYGRNGENPYNMNVRRMDSHGGWIARPEDLVKFLTHFDGLAETPDLLREATLKEMFRGTKANAGYASGWAVNAVPNHWHNGSLPGTASIAVTTASGMCWAGFTNARSGDINSALDRLMWDMTKCAPEWRA</sequence>
<dbReference type="InterPro" id="IPR006311">
    <property type="entry name" value="TAT_signal"/>
</dbReference>
<organism evidence="3 4">
    <name type="scientific">Luteolibacter soli</name>
    <dbReference type="NCBI Taxonomy" id="3135280"/>
    <lineage>
        <taxon>Bacteria</taxon>
        <taxon>Pseudomonadati</taxon>
        <taxon>Verrucomicrobiota</taxon>
        <taxon>Verrucomicrobiia</taxon>
        <taxon>Verrucomicrobiales</taxon>
        <taxon>Verrucomicrobiaceae</taxon>
        <taxon>Luteolibacter</taxon>
    </lineage>
</organism>
<dbReference type="Pfam" id="PF00144">
    <property type="entry name" value="Beta-lactamase"/>
    <property type="match status" value="1"/>
</dbReference>
<evidence type="ECO:0000313" key="3">
    <source>
        <dbReference type="EMBL" id="MEK7950326.1"/>
    </source>
</evidence>
<evidence type="ECO:0000259" key="2">
    <source>
        <dbReference type="Pfam" id="PF00144"/>
    </source>
</evidence>
<dbReference type="InterPro" id="IPR050491">
    <property type="entry name" value="AmpC-like"/>
</dbReference>
<keyword evidence="1" id="KW-0732">Signal</keyword>
<keyword evidence="3" id="KW-0378">Hydrolase</keyword>
<accession>A0ABU9AT49</accession>
<dbReference type="EMBL" id="JBBUKT010000002">
    <property type="protein sequence ID" value="MEK7950326.1"/>
    <property type="molecule type" value="Genomic_DNA"/>
</dbReference>
<dbReference type="SUPFAM" id="SSF56601">
    <property type="entry name" value="beta-lactamase/transpeptidase-like"/>
    <property type="match status" value="1"/>
</dbReference>